<dbReference type="PRINTS" id="PR00420">
    <property type="entry name" value="RNGMNOXGNASE"/>
</dbReference>
<organism evidence="3 4">
    <name type="scientific">Tolypothrix bouteillei VB521301</name>
    <dbReference type="NCBI Taxonomy" id="1479485"/>
    <lineage>
        <taxon>Bacteria</taxon>
        <taxon>Bacillati</taxon>
        <taxon>Cyanobacteriota</taxon>
        <taxon>Cyanophyceae</taxon>
        <taxon>Nostocales</taxon>
        <taxon>Tolypothrichaceae</taxon>
        <taxon>Tolypothrix</taxon>
    </lineage>
</organism>
<dbReference type="EMBL" id="JHEG04000001">
    <property type="protein sequence ID" value="KAF3885116.1"/>
    <property type="molecule type" value="Genomic_DNA"/>
</dbReference>
<feature type="domain" description="FAD-binding" evidence="2">
    <location>
        <begin position="4"/>
        <end position="329"/>
    </location>
</feature>
<protein>
    <submittedName>
        <fullName evidence="3">FAD-dependent monooxygenase</fullName>
    </submittedName>
</protein>
<dbReference type="Gene3D" id="3.50.50.60">
    <property type="entry name" value="FAD/NAD(P)-binding domain"/>
    <property type="match status" value="1"/>
</dbReference>
<keyword evidence="1 3" id="KW-0503">Monooxygenase</keyword>
<evidence type="ECO:0000259" key="2">
    <source>
        <dbReference type="Pfam" id="PF01494"/>
    </source>
</evidence>
<dbReference type="RefSeq" id="WP_038084782.1">
    <property type="nucleotide sequence ID" value="NZ_JHEG04000001.1"/>
</dbReference>
<dbReference type="Proteomes" id="UP000029738">
    <property type="component" value="Unassembled WGS sequence"/>
</dbReference>
<dbReference type="InterPro" id="IPR002938">
    <property type="entry name" value="FAD-bd"/>
</dbReference>
<reference evidence="3" key="2">
    <citation type="submission" date="2019-11" db="EMBL/GenBank/DDBJ databases">
        <title>Improved Assembly of Tolypothrix boutellei genome.</title>
        <authorList>
            <person name="Sarangi A.N."/>
            <person name="Mukherjee M."/>
            <person name="Ghosh S."/>
            <person name="Singh D."/>
            <person name="Das A."/>
            <person name="Kant S."/>
            <person name="Prusty A."/>
            <person name="Tripathy S."/>
        </authorList>
    </citation>
    <scope>NUCLEOTIDE SEQUENCE</scope>
    <source>
        <strain evidence="3">VB521301</strain>
    </source>
</reference>
<comment type="caution">
    <text evidence="3">The sequence shown here is derived from an EMBL/GenBank/DDBJ whole genome shotgun (WGS) entry which is preliminary data.</text>
</comment>
<proteinExistence type="predicted"/>
<dbReference type="AlphaFoldDB" id="A0A8S9SZ42"/>
<dbReference type="GO" id="GO:0004502">
    <property type="term" value="F:kynurenine 3-monooxygenase activity"/>
    <property type="evidence" value="ECO:0007669"/>
    <property type="project" value="TreeGrafter"/>
</dbReference>
<sequence length="430" mass="48593">MVKKVAIVGAGPSGLLLAHYLLRRGDRYKIDIYDRRSDPRRVPFSTSRTFPISLNERGMSALRNIEGLEEAIEAISVKMTGTIFHQKNGTQRLTPRKKPLTTLDRTSLAIALLEKLTEKYDNSQLNTHFNCQCTFVDFSEKKLKFQNLESETDFDVDCDILIGADGSRSAVREYFLHTKDFHCEQKYVPNNYKSIFLPPLKNAKINLEQGKIHSWIQKDGTYVVLLHQRNGTMSGVILFVHSKNQIDSLSSTEEVIAFFQNNFPEVAQLMPQEEAEAFLARPTSRILTVRCNRYHEGDSALLIGDAAHAVSSSIGQGCNAALEDVVLLDGLLNEYSDNFALAIEQFTVRRKQDAHALVELGDNAFPSTTGLFIEFALRESVARFLHKIFPKYFTPPISELIFETTTPYSEILNLYKGWISKVKKSNASLQ</sequence>
<keyword evidence="1 3" id="KW-0560">Oxidoreductase</keyword>
<name>A0A8S9SZ42_9CYAN</name>
<accession>A0A8S9SZ42</accession>
<dbReference type="GO" id="GO:0070189">
    <property type="term" value="P:kynurenine metabolic process"/>
    <property type="evidence" value="ECO:0007669"/>
    <property type="project" value="TreeGrafter"/>
</dbReference>
<dbReference type="Pfam" id="PF01494">
    <property type="entry name" value="FAD_binding_3"/>
    <property type="match status" value="1"/>
</dbReference>
<dbReference type="InterPro" id="IPR036188">
    <property type="entry name" value="FAD/NAD-bd_sf"/>
</dbReference>
<evidence type="ECO:0000256" key="1">
    <source>
        <dbReference type="ARBA" id="ARBA00023033"/>
    </source>
</evidence>
<dbReference type="GO" id="GO:0071949">
    <property type="term" value="F:FAD binding"/>
    <property type="evidence" value="ECO:0007669"/>
    <property type="project" value="InterPro"/>
</dbReference>
<evidence type="ECO:0000313" key="4">
    <source>
        <dbReference type="Proteomes" id="UP000029738"/>
    </source>
</evidence>
<evidence type="ECO:0000313" key="3">
    <source>
        <dbReference type="EMBL" id="KAF3885116.1"/>
    </source>
</evidence>
<dbReference type="SUPFAM" id="SSF51905">
    <property type="entry name" value="FAD/NAD(P)-binding domain"/>
    <property type="match status" value="1"/>
</dbReference>
<gene>
    <name evidence="3" type="ORF">DA73_0400006290</name>
</gene>
<dbReference type="PANTHER" id="PTHR46028">
    <property type="entry name" value="KYNURENINE 3-MONOOXYGENASE"/>
    <property type="match status" value="1"/>
</dbReference>
<dbReference type="PANTHER" id="PTHR46028:SF5">
    <property type="entry name" value="KYNURENINE 3-MONOOXYGENASE"/>
    <property type="match status" value="1"/>
</dbReference>
<keyword evidence="4" id="KW-1185">Reference proteome</keyword>
<reference evidence="3" key="1">
    <citation type="journal article" date="2015" name="Genome Announc.">
        <title>Draft Genome Sequence of Tolypothrix boutellei Strain VB521301.</title>
        <authorList>
            <person name="Chandrababunaidu M.M."/>
            <person name="Singh D."/>
            <person name="Sen D."/>
            <person name="Bhan S."/>
            <person name="Das S."/>
            <person name="Gupta A."/>
            <person name="Adhikary S.P."/>
            <person name="Tripathy S."/>
        </authorList>
    </citation>
    <scope>NUCLEOTIDE SEQUENCE</scope>
    <source>
        <strain evidence="3">VB521301</strain>
    </source>
</reference>